<dbReference type="EMBL" id="BK015488">
    <property type="protein sequence ID" value="DAE09445.1"/>
    <property type="molecule type" value="Genomic_DNA"/>
</dbReference>
<proteinExistence type="predicted"/>
<sequence>MHTRKTERIEIMLIYVKDSVANESYLIMLQQDTGDNLFGVDIKNGYVGYVNYYVDRFTGHYGDDDGFHFYGGGMYLCTQEEFRHIEQGNMEYLLDEIIPYIFASGLRNIKLPDGVTYKIVDKELEE</sequence>
<accession>A0A8S5PSH7</accession>
<reference evidence="1" key="1">
    <citation type="journal article" date="2021" name="Proc. Natl. Acad. Sci. U.S.A.">
        <title>A Catalog of Tens of Thousands of Viruses from Human Metagenomes Reveals Hidden Associations with Chronic Diseases.</title>
        <authorList>
            <person name="Tisza M.J."/>
            <person name="Buck C.B."/>
        </authorList>
    </citation>
    <scope>NUCLEOTIDE SEQUENCE</scope>
    <source>
        <strain evidence="1">Ct96x5</strain>
    </source>
</reference>
<name>A0A8S5PSH7_9CAUD</name>
<organism evidence="1">
    <name type="scientific">Siphoviridae sp. ct96x5</name>
    <dbReference type="NCBI Taxonomy" id="2825367"/>
    <lineage>
        <taxon>Viruses</taxon>
        <taxon>Duplodnaviria</taxon>
        <taxon>Heunggongvirae</taxon>
        <taxon>Uroviricota</taxon>
        <taxon>Caudoviricetes</taxon>
    </lineage>
</organism>
<protein>
    <submittedName>
        <fullName evidence="1">Uncharacterized protein</fullName>
    </submittedName>
</protein>
<evidence type="ECO:0000313" key="1">
    <source>
        <dbReference type="EMBL" id="DAE09445.1"/>
    </source>
</evidence>